<comment type="caution">
    <text evidence="3">The sequence shown here is derived from an EMBL/GenBank/DDBJ whole genome shotgun (WGS) entry which is preliminary data.</text>
</comment>
<dbReference type="PANTHER" id="PTHR39161:SF1">
    <property type="entry name" value="ADAPTER PROTEIN MECA 1"/>
    <property type="match status" value="1"/>
</dbReference>
<organism evidence="3 4">
    <name type="scientific">Lacticaseibacillus sharpeae JCM 1186 = DSM 20505</name>
    <dbReference type="NCBI Taxonomy" id="1291052"/>
    <lineage>
        <taxon>Bacteria</taxon>
        <taxon>Bacillati</taxon>
        <taxon>Bacillota</taxon>
        <taxon>Bacilli</taxon>
        <taxon>Lactobacillales</taxon>
        <taxon>Lactobacillaceae</taxon>
        <taxon>Lacticaseibacillus</taxon>
    </lineage>
</organism>
<dbReference type="Gene3D" id="3.30.70.1950">
    <property type="match status" value="1"/>
</dbReference>
<keyword evidence="4" id="KW-1185">Reference proteome</keyword>
<evidence type="ECO:0000313" key="4">
    <source>
        <dbReference type="Proteomes" id="UP000051679"/>
    </source>
</evidence>
<comment type="similarity">
    <text evidence="1 2">Belongs to the MecA family.</text>
</comment>
<dbReference type="Proteomes" id="UP000051679">
    <property type="component" value="Unassembled WGS sequence"/>
</dbReference>
<dbReference type="Pfam" id="PF05389">
    <property type="entry name" value="MecA"/>
    <property type="match status" value="1"/>
</dbReference>
<comment type="function">
    <text evidence="2">Enables the recognition and targeting of unfolded and aggregated proteins to the ClpC protease or to other proteins involved in proteolysis.</text>
</comment>
<dbReference type="InterPro" id="IPR038471">
    <property type="entry name" value="MecA_C_sf"/>
</dbReference>
<evidence type="ECO:0000256" key="1">
    <source>
        <dbReference type="ARBA" id="ARBA00005397"/>
    </source>
</evidence>
<protein>
    <recommendedName>
        <fullName evidence="2">Adapter protein MecA</fullName>
    </recommendedName>
</protein>
<name>A0A0R1ZNG0_9LACO</name>
<dbReference type="GO" id="GO:0030674">
    <property type="term" value="F:protein-macromolecule adaptor activity"/>
    <property type="evidence" value="ECO:0007669"/>
    <property type="project" value="UniProtKB-UniRule"/>
</dbReference>
<dbReference type="RefSeq" id="WP_056975309.1">
    <property type="nucleotide sequence ID" value="NZ_AYYO01000003.1"/>
</dbReference>
<dbReference type="PANTHER" id="PTHR39161">
    <property type="entry name" value="ADAPTER PROTEIN MECA"/>
    <property type="match status" value="1"/>
</dbReference>
<dbReference type="HAMAP" id="MF_01124">
    <property type="entry name" value="MecA"/>
    <property type="match status" value="1"/>
</dbReference>
<dbReference type="AlphaFoldDB" id="A0A0R1ZNG0"/>
<evidence type="ECO:0000313" key="3">
    <source>
        <dbReference type="EMBL" id="KRM56567.1"/>
    </source>
</evidence>
<comment type="subunit">
    <text evidence="2">Homodimer.</text>
</comment>
<dbReference type="EMBL" id="AYYO01000003">
    <property type="protein sequence ID" value="KRM56567.1"/>
    <property type="molecule type" value="Genomic_DNA"/>
</dbReference>
<proteinExistence type="inferred from homology"/>
<accession>A0A0R1ZNG0</accession>
<comment type="domain">
    <text evidence="2">The N-terminal domain probably binds unfolded/aggregated proteins; the C-terminal domain interacts with ClpC.</text>
</comment>
<dbReference type="InterPro" id="IPR008681">
    <property type="entry name" value="Neg-reg_MecA"/>
</dbReference>
<dbReference type="PATRIC" id="fig|1291052.5.peg.2112"/>
<dbReference type="PIRSF" id="PIRSF029008">
    <property type="entry name" value="MecA"/>
    <property type="match status" value="1"/>
</dbReference>
<dbReference type="STRING" id="1291052.FC18_GL002050"/>
<sequence>MEMERINDDTIRIFMNTQELKDRGIQLVDLVANHKRIEKFFYGVLDEVDSDHTFAENGAVTFQVMPSGSGLEIFISKSSNDEADLDATDDANPAADAPTDKFSQLARETLQRFTDGKKDADAKTEAEDDVDFFADGDSVALTLQLPDFEAMVNLARELRMEGGVSDLYKFRNAYFLVLRFYSNMVSESEAQVQMSIASEYGFATNVTPETLVEHGQHVMETSALETTRYYFK</sequence>
<reference evidence="3 4" key="1">
    <citation type="journal article" date="2015" name="Genome Announc.">
        <title>Expanding the biotechnology potential of lactobacilli through comparative genomics of 213 strains and associated genera.</title>
        <authorList>
            <person name="Sun Z."/>
            <person name="Harris H.M."/>
            <person name="McCann A."/>
            <person name="Guo C."/>
            <person name="Argimon S."/>
            <person name="Zhang W."/>
            <person name="Yang X."/>
            <person name="Jeffery I.B."/>
            <person name="Cooney J.C."/>
            <person name="Kagawa T.F."/>
            <person name="Liu W."/>
            <person name="Song Y."/>
            <person name="Salvetti E."/>
            <person name="Wrobel A."/>
            <person name="Rasinkangas P."/>
            <person name="Parkhill J."/>
            <person name="Rea M.C."/>
            <person name="O'Sullivan O."/>
            <person name="Ritari J."/>
            <person name="Douillard F.P."/>
            <person name="Paul Ross R."/>
            <person name="Yang R."/>
            <person name="Briner A.E."/>
            <person name="Felis G.E."/>
            <person name="de Vos W.M."/>
            <person name="Barrangou R."/>
            <person name="Klaenhammer T.R."/>
            <person name="Caufield P.W."/>
            <person name="Cui Y."/>
            <person name="Zhang H."/>
            <person name="O'Toole P.W."/>
        </authorList>
    </citation>
    <scope>NUCLEOTIDE SEQUENCE [LARGE SCALE GENOMIC DNA]</scope>
    <source>
        <strain evidence="3 4">DSM 20505</strain>
    </source>
</reference>
<dbReference type="OrthoDB" id="2360201at2"/>
<evidence type="ECO:0000256" key="2">
    <source>
        <dbReference type="HAMAP-Rule" id="MF_01124"/>
    </source>
</evidence>
<gene>
    <name evidence="2" type="primary">mecA</name>
    <name evidence="3" type="ORF">FC18_GL002050</name>
</gene>